<protein>
    <submittedName>
        <fullName evidence="3">Putative secreted protein</fullName>
    </submittedName>
</protein>
<accession>A0A6B0U5T4</accession>
<evidence type="ECO:0000313" key="3">
    <source>
        <dbReference type="EMBL" id="MXU84507.1"/>
    </source>
</evidence>
<dbReference type="AlphaFoldDB" id="A0A6B0U5T4"/>
<reference evidence="3" key="1">
    <citation type="submission" date="2019-12" db="EMBL/GenBank/DDBJ databases">
        <title>An insight into the sialome of adult female Ixodes ricinus ticks feeding for 6 days.</title>
        <authorList>
            <person name="Perner J."/>
            <person name="Ribeiro J.M.C."/>
        </authorList>
    </citation>
    <scope>NUCLEOTIDE SEQUENCE</scope>
    <source>
        <strain evidence="3">Semi-engorged</strain>
        <tissue evidence="3">Salivary glands</tissue>
    </source>
</reference>
<evidence type="ECO:0000256" key="2">
    <source>
        <dbReference type="SAM" id="SignalP"/>
    </source>
</evidence>
<dbReference type="EMBL" id="GIFC01002424">
    <property type="protein sequence ID" value="MXU84507.1"/>
    <property type="molecule type" value="Transcribed_RNA"/>
</dbReference>
<feature type="chain" id="PRO_5025588587" evidence="2">
    <location>
        <begin position="19"/>
        <end position="81"/>
    </location>
</feature>
<feature type="signal peptide" evidence="2">
    <location>
        <begin position="1"/>
        <end position="18"/>
    </location>
</feature>
<keyword evidence="2" id="KW-0732">Signal</keyword>
<name>A0A6B0U5T4_IXORI</name>
<evidence type="ECO:0000256" key="1">
    <source>
        <dbReference type="SAM" id="MobiDB-lite"/>
    </source>
</evidence>
<organism evidence="3">
    <name type="scientific">Ixodes ricinus</name>
    <name type="common">Common tick</name>
    <name type="synonym">Acarus ricinus</name>
    <dbReference type="NCBI Taxonomy" id="34613"/>
    <lineage>
        <taxon>Eukaryota</taxon>
        <taxon>Metazoa</taxon>
        <taxon>Ecdysozoa</taxon>
        <taxon>Arthropoda</taxon>
        <taxon>Chelicerata</taxon>
        <taxon>Arachnida</taxon>
        <taxon>Acari</taxon>
        <taxon>Parasitiformes</taxon>
        <taxon>Ixodida</taxon>
        <taxon>Ixodoidea</taxon>
        <taxon>Ixodidae</taxon>
        <taxon>Ixodinae</taxon>
        <taxon>Ixodes</taxon>
    </lineage>
</organism>
<sequence>MWQMVRAVSMVWVPAVYCCLCTCLCHSGRECSKFLICTMSHLGRVKAPMTYHWLRLAESNHSPAGKQWNQQRTTTSSLSML</sequence>
<feature type="region of interest" description="Disordered" evidence="1">
    <location>
        <begin position="62"/>
        <end position="81"/>
    </location>
</feature>
<proteinExistence type="predicted"/>